<dbReference type="PANTHER" id="PTHR34605:SF3">
    <property type="entry name" value="P CELL-TYPE AGGLUTINATION PROTEIN MAP4-LIKE-RELATED"/>
    <property type="match status" value="1"/>
</dbReference>
<dbReference type="EMBL" id="JARJLG010000111">
    <property type="protein sequence ID" value="KAJ7743732.1"/>
    <property type="molecule type" value="Genomic_DNA"/>
</dbReference>
<evidence type="ECO:0000256" key="1">
    <source>
        <dbReference type="ARBA" id="ARBA00023172"/>
    </source>
</evidence>
<evidence type="ECO:0000313" key="2">
    <source>
        <dbReference type="EMBL" id="KAJ7743732.1"/>
    </source>
</evidence>
<dbReference type="GO" id="GO:0015074">
    <property type="term" value="P:DNA integration"/>
    <property type="evidence" value="ECO:0007669"/>
    <property type="project" value="InterPro"/>
</dbReference>
<evidence type="ECO:0000313" key="3">
    <source>
        <dbReference type="Proteomes" id="UP001215280"/>
    </source>
</evidence>
<sequence length="486" mass="55105">MPNPVSNPTPTSSLSDVLSKALSVQTRDEHQLMNFETDEDLEAEENALVPPADESMHTDAATDIERDNILLNSSTIRTMAQGVNVQTSAGYRRQVIILPHLVDWSSPRVSCSLGRNFNDFLITQGLVKPGEDAYTLNPPETMPEWICAWIMHRYPYNICGPVVNSHTPPSCDTVQIDGTQRPATEIRLSFSNAQKMRAAASWNFGQINDQGNVRWQKNDVTQKWGGNPSVSRLVSQYMVSLKRRKVHAGETACSARAITPAMLETIYHYNNADGRTTVQPFGSTNLGQWEGARARLLCFTAYLLAFTCLLRVDEVIQIRAHEIRKDPDSNAIILTLPFRKTHQGGDIPPFYLYPLPEQDAHLCPVRAYCRWLVVSGIREGPLFLKIGAGDQLMTDKNVSMSSAEFLEMFRNHLIDVDIDPYPYGTHSFRRGGCQYLHRYRRWSIVEILKYLISYNDSPRTRRQDFFNPNRVLHLKCMYCGHSCNCT</sequence>
<dbReference type="Gene3D" id="1.10.443.10">
    <property type="entry name" value="Intergrase catalytic core"/>
    <property type="match status" value="1"/>
</dbReference>
<comment type="caution">
    <text evidence="2">The sequence shown here is derived from an EMBL/GenBank/DDBJ whole genome shotgun (WGS) entry which is preliminary data.</text>
</comment>
<accession>A0AAD7IJN6</accession>
<dbReference type="InterPro" id="IPR052925">
    <property type="entry name" value="Phage_Integrase-like_Recomb"/>
</dbReference>
<dbReference type="GO" id="GO:0003677">
    <property type="term" value="F:DNA binding"/>
    <property type="evidence" value="ECO:0007669"/>
    <property type="project" value="InterPro"/>
</dbReference>
<dbReference type="InterPro" id="IPR013762">
    <property type="entry name" value="Integrase-like_cat_sf"/>
</dbReference>
<protein>
    <recommendedName>
        <fullName evidence="4">DNA breaking-rejoining enzyme</fullName>
    </recommendedName>
</protein>
<proteinExistence type="predicted"/>
<dbReference type="SUPFAM" id="SSF56349">
    <property type="entry name" value="DNA breaking-rejoining enzymes"/>
    <property type="match status" value="1"/>
</dbReference>
<dbReference type="Proteomes" id="UP001215280">
    <property type="component" value="Unassembled WGS sequence"/>
</dbReference>
<keyword evidence="1" id="KW-0233">DNA recombination</keyword>
<dbReference type="PANTHER" id="PTHR34605">
    <property type="entry name" value="PHAGE_INTEGRASE DOMAIN-CONTAINING PROTEIN"/>
    <property type="match status" value="1"/>
</dbReference>
<organism evidence="2 3">
    <name type="scientific">Mycena maculata</name>
    <dbReference type="NCBI Taxonomy" id="230809"/>
    <lineage>
        <taxon>Eukaryota</taxon>
        <taxon>Fungi</taxon>
        <taxon>Dikarya</taxon>
        <taxon>Basidiomycota</taxon>
        <taxon>Agaricomycotina</taxon>
        <taxon>Agaricomycetes</taxon>
        <taxon>Agaricomycetidae</taxon>
        <taxon>Agaricales</taxon>
        <taxon>Marasmiineae</taxon>
        <taxon>Mycenaceae</taxon>
        <taxon>Mycena</taxon>
    </lineage>
</organism>
<dbReference type="InterPro" id="IPR011010">
    <property type="entry name" value="DNA_brk_join_enz"/>
</dbReference>
<gene>
    <name evidence="2" type="ORF">DFH07DRAFT_964059</name>
</gene>
<keyword evidence="3" id="KW-1185">Reference proteome</keyword>
<dbReference type="AlphaFoldDB" id="A0AAD7IJN6"/>
<name>A0AAD7IJN6_9AGAR</name>
<evidence type="ECO:0008006" key="4">
    <source>
        <dbReference type="Google" id="ProtNLM"/>
    </source>
</evidence>
<dbReference type="GO" id="GO:0006310">
    <property type="term" value="P:DNA recombination"/>
    <property type="evidence" value="ECO:0007669"/>
    <property type="project" value="UniProtKB-KW"/>
</dbReference>
<reference evidence="2" key="1">
    <citation type="submission" date="2023-03" db="EMBL/GenBank/DDBJ databases">
        <title>Massive genome expansion in bonnet fungi (Mycena s.s.) driven by repeated elements and novel gene families across ecological guilds.</title>
        <authorList>
            <consortium name="Lawrence Berkeley National Laboratory"/>
            <person name="Harder C.B."/>
            <person name="Miyauchi S."/>
            <person name="Viragh M."/>
            <person name="Kuo A."/>
            <person name="Thoen E."/>
            <person name="Andreopoulos B."/>
            <person name="Lu D."/>
            <person name="Skrede I."/>
            <person name="Drula E."/>
            <person name="Henrissat B."/>
            <person name="Morin E."/>
            <person name="Kohler A."/>
            <person name="Barry K."/>
            <person name="LaButti K."/>
            <person name="Morin E."/>
            <person name="Salamov A."/>
            <person name="Lipzen A."/>
            <person name="Mereny Z."/>
            <person name="Hegedus B."/>
            <person name="Baldrian P."/>
            <person name="Stursova M."/>
            <person name="Weitz H."/>
            <person name="Taylor A."/>
            <person name="Grigoriev I.V."/>
            <person name="Nagy L.G."/>
            <person name="Martin F."/>
            <person name="Kauserud H."/>
        </authorList>
    </citation>
    <scope>NUCLEOTIDE SEQUENCE</scope>
    <source>
        <strain evidence="2">CBHHK188m</strain>
    </source>
</reference>